<dbReference type="EMBL" id="FOKG01000017">
    <property type="protein sequence ID" value="SFB53793.1"/>
    <property type="molecule type" value="Genomic_DNA"/>
</dbReference>
<dbReference type="GO" id="GO:0030246">
    <property type="term" value="F:carbohydrate binding"/>
    <property type="evidence" value="ECO:0007669"/>
    <property type="project" value="TreeGrafter"/>
</dbReference>
<keyword evidence="4" id="KW-1185">Reference proteome</keyword>
<dbReference type="InterPro" id="IPR038404">
    <property type="entry name" value="TRAP_DctP_sf"/>
</dbReference>
<dbReference type="PANTHER" id="PTHR33376:SF2">
    <property type="entry name" value="DICARBOXYLATE-BINDING PERIPLASMIC PROTEIN"/>
    <property type="match status" value="1"/>
</dbReference>
<feature type="signal peptide" evidence="2">
    <location>
        <begin position="1"/>
        <end position="22"/>
    </location>
</feature>
<name>A0A1I1BZP7_9PSEU</name>
<dbReference type="AlphaFoldDB" id="A0A1I1BZP7"/>
<organism evidence="3 4">
    <name type="scientific">Amycolatopsis marina</name>
    <dbReference type="NCBI Taxonomy" id="490629"/>
    <lineage>
        <taxon>Bacteria</taxon>
        <taxon>Bacillati</taxon>
        <taxon>Actinomycetota</taxon>
        <taxon>Actinomycetes</taxon>
        <taxon>Pseudonocardiales</taxon>
        <taxon>Pseudonocardiaceae</taxon>
        <taxon>Amycolatopsis</taxon>
    </lineage>
</organism>
<dbReference type="RefSeq" id="WP_091676059.1">
    <property type="nucleotide sequence ID" value="NZ_FOKG01000017.1"/>
</dbReference>
<accession>A0A1I1BZP7</accession>
<dbReference type="OrthoDB" id="9815946at2"/>
<dbReference type="PROSITE" id="PS51257">
    <property type="entry name" value="PROKAR_LIPOPROTEIN"/>
    <property type="match status" value="1"/>
</dbReference>
<evidence type="ECO:0000313" key="3">
    <source>
        <dbReference type="EMBL" id="SFB53793.1"/>
    </source>
</evidence>
<dbReference type="SUPFAM" id="SSF53850">
    <property type="entry name" value="Periplasmic binding protein-like II"/>
    <property type="match status" value="1"/>
</dbReference>
<dbReference type="InterPro" id="IPR018389">
    <property type="entry name" value="DctP_fam"/>
</dbReference>
<dbReference type="NCBIfam" id="TIGR00787">
    <property type="entry name" value="dctP"/>
    <property type="match status" value="1"/>
</dbReference>
<evidence type="ECO:0000256" key="1">
    <source>
        <dbReference type="ARBA" id="ARBA00022729"/>
    </source>
</evidence>
<dbReference type="GO" id="GO:0055085">
    <property type="term" value="P:transmembrane transport"/>
    <property type="evidence" value="ECO:0007669"/>
    <property type="project" value="InterPro"/>
</dbReference>
<dbReference type="GO" id="GO:0030288">
    <property type="term" value="C:outer membrane-bounded periplasmic space"/>
    <property type="evidence" value="ECO:0007669"/>
    <property type="project" value="InterPro"/>
</dbReference>
<gene>
    <name evidence="3" type="ORF">SAMN05216266_117107</name>
</gene>
<protein>
    <submittedName>
        <fullName evidence="3">Tripartite ATP-independent transporter solute receptor, DctP family</fullName>
    </submittedName>
</protein>
<proteinExistence type="predicted"/>
<dbReference type="PIRSF" id="PIRSF006470">
    <property type="entry name" value="DctB"/>
    <property type="match status" value="1"/>
</dbReference>
<keyword evidence="1 2" id="KW-0732">Signal</keyword>
<dbReference type="Pfam" id="PF03480">
    <property type="entry name" value="DctP"/>
    <property type="match status" value="1"/>
</dbReference>
<dbReference type="InterPro" id="IPR004682">
    <property type="entry name" value="TRAP_DctP"/>
</dbReference>
<dbReference type="Proteomes" id="UP000243799">
    <property type="component" value="Unassembled WGS sequence"/>
</dbReference>
<keyword evidence="3" id="KW-0675">Receptor</keyword>
<dbReference type="Gene3D" id="3.40.190.170">
    <property type="entry name" value="Bacterial extracellular solute-binding protein, family 7"/>
    <property type="match status" value="1"/>
</dbReference>
<dbReference type="PANTHER" id="PTHR33376">
    <property type="match status" value="1"/>
</dbReference>
<evidence type="ECO:0000313" key="4">
    <source>
        <dbReference type="Proteomes" id="UP000243799"/>
    </source>
</evidence>
<sequence>MRTRIAGVIAVTALALSACGDADGGTGAGGEKVTIRLAVGDPAQSAVGVAAEHFADTVSENSGGNIEVKVFPDGTLFGGDQNAAVNQVQNGSIDATILSTSVYASFEPRMNAISVPYLFEDFDQYVDYLEGEPGQTLLESLGKLDTEGLAMMTRTFRQTTNSKRPITQPSDFQGLKIRVPQNDLWVKTFTAFGANPTPMDFKEVYSALQLGAIDGQENPVEVPLANKFYEVQDYLSLTNHIVDGYILAMNQELFDGLAEEDQQVLREAAQETADFKRQFDDEEASKAIDQLAAEGMEVNELTAKQQAAFASEAEKLYPQFEGMIGADFFQTTLEFVGRS</sequence>
<evidence type="ECO:0000256" key="2">
    <source>
        <dbReference type="SAM" id="SignalP"/>
    </source>
</evidence>
<reference evidence="4" key="1">
    <citation type="submission" date="2016-10" db="EMBL/GenBank/DDBJ databases">
        <authorList>
            <person name="Varghese N."/>
            <person name="Submissions S."/>
        </authorList>
    </citation>
    <scope>NUCLEOTIDE SEQUENCE [LARGE SCALE GENOMIC DNA]</scope>
    <source>
        <strain evidence="4">CGMCC 4.3568</strain>
    </source>
</reference>
<feature type="chain" id="PRO_5039693084" evidence="2">
    <location>
        <begin position="23"/>
        <end position="339"/>
    </location>
</feature>
<dbReference type="NCBIfam" id="NF037995">
    <property type="entry name" value="TRAP_S1"/>
    <property type="match status" value="1"/>
</dbReference>
<dbReference type="STRING" id="490629.SAMN05216266_117107"/>